<dbReference type="KEGG" id="eke:EK0264_04935"/>
<dbReference type="Gene3D" id="3.40.50.10540">
    <property type="entry name" value="Crotonobetainyl-coa:carnitine coa-transferase, domain 1"/>
    <property type="match status" value="1"/>
</dbReference>
<dbReference type="InParanoid" id="A0A7L4YT91"/>
<keyword evidence="4" id="KW-1185">Reference proteome</keyword>
<dbReference type="Pfam" id="PF02515">
    <property type="entry name" value="CoA_transf_3"/>
    <property type="match status" value="1"/>
</dbReference>
<dbReference type="InterPro" id="IPR023606">
    <property type="entry name" value="CoA-Trfase_III_dom_1_sf"/>
</dbReference>
<dbReference type="PANTHER" id="PTHR48207">
    <property type="entry name" value="SUCCINATE--HYDROXYMETHYLGLUTARATE COA-TRANSFERASE"/>
    <property type="match status" value="1"/>
</dbReference>
<accession>A0A7L4YT91</accession>
<dbReference type="SUPFAM" id="SSF89796">
    <property type="entry name" value="CoA-transferase family III (CaiB/BaiF)"/>
    <property type="match status" value="1"/>
</dbReference>
<evidence type="ECO:0000313" key="3">
    <source>
        <dbReference type="EMBL" id="QHC02278.1"/>
    </source>
</evidence>
<feature type="region of interest" description="Disordered" evidence="2">
    <location>
        <begin position="45"/>
        <end position="71"/>
    </location>
</feature>
<name>A0A7L4YT91_9ACTN</name>
<dbReference type="Gene3D" id="3.30.1540.10">
    <property type="entry name" value="formyl-coa transferase, domain 3"/>
    <property type="match status" value="1"/>
</dbReference>
<keyword evidence="1 3" id="KW-0808">Transferase</keyword>
<dbReference type="InterPro" id="IPR044855">
    <property type="entry name" value="CoA-Trfase_III_dom3_sf"/>
</dbReference>
<evidence type="ECO:0000256" key="2">
    <source>
        <dbReference type="SAM" id="MobiDB-lite"/>
    </source>
</evidence>
<protein>
    <submittedName>
        <fullName evidence="3">CoA transferase</fullName>
    </submittedName>
</protein>
<sequence>MDNRSQVVPLPLDGVRVVDFSQFLAGPYCTMQLADYGADVIKIERPGTGDDSRAMGPQSGGESFPFQQPNRNKRSIAVDLRSDDGVRIVRELIDRADVVVENFRPGVTARLGVDYASVAGSNPNLIYCSISGFGQTGPISRRPGFDIIAQGMAGFLRMTGAPEGQPAKMGVAVTDLAAGLNAALAITMAYVHRLRGGEGQYIDVSLLDAGIGLTVWEAGAYFGAGEDAVATGSRHRKIAPYQAFPTKDGYVTIGANNQKLWEILCRDVLERPDLITRPEYAASADRIARVDQLEDELSVLLREHPTDYWAQRLDAAGVPGGPVLTYAEAMAQPQVAQRAMAATVVHPVMGEINVLGPVAKLSATTPTVRTAGPLLGEHTDGVLAELGYSEADVAALRSTGVVAG</sequence>
<gene>
    <name evidence="3" type="ORF">EK0264_04935</name>
</gene>
<dbReference type="OrthoDB" id="4251672at2"/>
<dbReference type="Proteomes" id="UP000463857">
    <property type="component" value="Chromosome"/>
</dbReference>
<evidence type="ECO:0000313" key="4">
    <source>
        <dbReference type="Proteomes" id="UP000463857"/>
    </source>
</evidence>
<reference evidence="3 4" key="1">
    <citation type="journal article" date="2018" name="Int. J. Syst. Evol. Microbiol.">
        <title>Epidermidibacterium keratini gen. nov., sp. nov., a member of the family Sporichthyaceae, isolated from keratin epidermis.</title>
        <authorList>
            <person name="Lee D.G."/>
            <person name="Trujillo M.E."/>
            <person name="Kang S."/>
            <person name="Nam J.J."/>
            <person name="Kim Y.J."/>
        </authorList>
    </citation>
    <scope>NUCLEOTIDE SEQUENCE [LARGE SCALE GENOMIC DNA]</scope>
    <source>
        <strain evidence="3 4">EPI-7</strain>
    </source>
</reference>
<organism evidence="3 4">
    <name type="scientific">Epidermidibacterium keratini</name>
    <dbReference type="NCBI Taxonomy" id="1891644"/>
    <lineage>
        <taxon>Bacteria</taxon>
        <taxon>Bacillati</taxon>
        <taxon>Actinomycetota</taxon>
        <taxon>Actinomycetes</taxon>
        <taxon>Sporichthyales</taxon>
        <taxon>Sporichthyaceae</taxon>
        <taxon>Epidermidibacterium</taxon>
    </lineage>
</organism>
<dbReference type="InterPro" id="IPR050483">
    <property type="entry name" value="CoA-transferase_III_domain"/>
</dbReference>
<dbReference type="AlphaFoldDB" id="A0A7L4YT91"/>
<dbReference type="GO" id="GO:0008410">
    <property type="term" value="F:CoA-transferase activity"/>
    <property type="evidence" value="ECO:0007669"/>
    <property type="project" value="TreeGrafter"/>
</dbReference>
<evidence type="ECO:0000256" key="1">
    <source>
        <dbReference type="ARBA" id="ARBA00022679"/>
    </source>
</evidence>
<dbReference type="PANTHER" id="PTHR48207:SF3">
    <property type="entry name" value="SUCCINATE--HYDROXYMETHYLGLUTARATE COA-TRANSFERASE"/>
    <property type="match status" value="1"/>
</dbReference>
<dbReference type="EMBL" id="CP047156">
    <property type="protein sequence ID" value="QHC02278.1"/>
    <property type="molecule type" value="Genomic_DNA"/>
</dbReference>
<dbReference type="InterPro" id="IPR003673">
    <property type="entry name" value="CoA-Trfase_fam_III"/>
</dbReference>
<proteinExistence type="predicted"/>